<dbReference type="InterPro" id="IPR036116">
    <property type="entry name" value="FN3_sf"/>
</dbReference>
<dbReference type="SUPFAM" id="SSF49265">
    <property type="entry name" value="Fibronectin type III"/>
    <property type="match status" value="1"/>
</dbReference>
<evidence type="ECO:0000313" key="3">
    <source>
        <dbReference type="Proteomes" id="UP001218638"/>
    </source>
</evidence>
<evidence type="ECO:0000313" key="2">
    <source>
        <dbReference type="EMBL" id="WED66167.1"/>
    </source>
</evidence>
<dbReference type="EMBL" id="CP119075">
    <property type="protein sequence ID" value="WED66167.1"/>
    <property type="molecule type" value="Genomic_DNA"/>
</dbReference>
<dbReference type="RefSeq" id="WP_330928422.1">
    <property type="nucleotide sequence ID" value="NZ_CP119075.1"/>
</dbReference>
<organism evidence="2 3">
    <name type="scientific">Synoicihabitans lomoniglobus</name>
    <dbReference type="NCBI Taxonomy" id="2909285"/>
    <lineage>
        <taxon>Bacteria</taxon>
        <taxon>Pseudomonadati</taxon>
        <taxon>Verrucomicrobiota</taxon>
        <taxon>Opitutia</taxon>
        <taxon>Opitutales</taxon>
        <taxon>Opitutaceae</taxon>
        <taxon>Synoicihabitans</taxon>
    </lineage>
</organism>
<dbReference type="AlphaFoldDB" id="A0AAF0CQH2"/>
<keyword evidence="1" id="KW-0812">Transmembrane</keyword>
<keyword evidence="3" id="KW-1185">Reference proteome</keyword>
<reference evidence="2" key="1">
    <citation type="submission" date="2023-03" db="EMBL/GenBank/DDBJ databases">
        <title>Lomoglobus Profundus gen. nov., sp. nov., a novel member of the phylum Verrucomicrobia, isolated from deep-marine sediment of South China Sea.</title>
        <authorList>
            <person name="Ahmad T."/>
            <person name="Ishaq S.E."/>
            <person name="Wang F."/>
        </authorList>
    </citation>
    <scope>NUCLEOTIDE SEQUENCE</scope>
    <source>
        <strain evidence="2">LMO-M01</strain>
    </source>
</reference>
<dbReference type="InterPro" id="IPR013783">
    <property type="entry name" value="Ig-like_fold"/>
</dbReference>
<protein>
    <recommendedName>
        <fullName evidence="4">Fibronectin type-III domain-containing protein</fullName>
    </recommendedName>
</protein>
<gene>
    <name evidence="2" type="ORF">PXH66_04820</name>
</gene>
<dbReference type="Proteomes" id="UP001218638">
    <property type="component" value="Chromosome"/>
</dbReference>
<evidence type="ECO:0008006" key="4">
    <source>
        <dbReference type="Google" id="ProtNLM"/>
    </source>
</evidence>
<name>A0AAF0CQH2_9BACT</name>
<accession>A0AAF0CQH2</accession>
<proteinExistence type="predicted"/>
<keyword evidence="1" id="KW-0472">Membrane</keyword>
<dbReference type="KEGG" id="slom:PXH66_04820"/>
<dbReference type="Gene3D" id="2.60.40.10">
    <property type="entry name" value="Immunoglobulins"/>
    <property type="match status" value="1"/>
</dbReference>
<sequence>MLLFNAPTPRSFLFAVLCCAGGFSLGAAPRPIDFLDRPVEGTPMASSDGTITLTWPEPAPAHRVELEQAPTVSFVAPFVRYRGRDTGSVLTGLAEGSHYFRLRLVDAAGEAGAWSEPIAAEVVFMDRGHLFWLLSLGGIVATMTMGAIVIGHFRAPAAGSNKTEVSA</sequence>
<evidence type="ECO:0000256" key="1">
    <source>
        <dbReference type="SAM" id="Phobius"/>
    </source>
</evidence>
<feature type="transmembrane region" description="Helical" evidence="1">
    <location>
        <begin position="130"/>
        <end position="153"/>
    </location>
</feature>
<keyword evidence="1" id="KW-1133">Transmembrane helix</keyword>